<dbReference type="PANTHER" id="PTHR36570:SF3">
    <property type="entry name" value="DISULFIDE BOND FORMATION PROTEIN B"/>
    <property type="match status" value="1"/>
</dbReference>
<keyword evidence="4" id="KW-0249">Electron transport</keyword>
<dbReference type="InterPro" id="IPR003752">
    <property type="entry name" value="DiS_bond_form_DsbB/BdbC"/>
</dbReference>
<evidence type="ECO:0000256" key="2">
    <source>
        <dbReference type="ARBA" id="ARBA00022475"/>
    </source>
</evidence>
<proteinExistence type="predicted"/>
<protein>
    <submittedName>
        <fullName evidence="9">Disulfide bond formation protein DsbB</fullName>
    </submittedName>
</protein>
<evidence type="ECO:0000256" key="4">
    <source>
        <dbReference type="ARBA" id="ARBA00022982"/>
    </source>
</evidence>
<evidence type="ECO:0000256" key="1">
    <source>
        <dbReference type="ARBA" id="ARBA00004651"/>
    </source>
</evidence>
<sequence precursor="true">MLTINRKLIWLAVGVGTMGLAVASLILTAMLDLHPCYLCIFQRLLFMLIGVFGLLAAAGFLEKIWGGMVLLLAGVGTSVAGYQTWLQLLPPGDASCAGAKPNLIEQLVYFLSDNIPSLFEVTGLCEDEELVILGLSLANWALVSFLSTLAVAAWALFGKLQWTGTSRY</sequence>
<feature type="transmembrane region" description="Helical" evidence="8">
    <location>
        <begin position="68"/>
        <end position="85"/>
    </location>
</feature>
<name>A0A656HIL9_THINJ</name>
<evidence type="ECO:0000256" key="8">
    <source>
        <dbReference type="SAM" id="Phobius"/>
    </source>
</evidence>
<feature type="transmembrane region" description="Helical" evidence="8">
    <location>
        <begin position="137"/>
        <end position="157"/>
    </location>
</feature>
<keyword evidence="10" id="KW-1185">Reference proteome</keyword>
<dbReference type="RefSeq" id="WP_002708773.1">
    <property type="nucleotide sequence ID" value="NZ_JH651384.1"/>
</dbReference>
<evidence type="ECO:0000256" key="5">
    <source>
        <dbReference type="ARBA" id="ARBA00022989"/>
    </source>
</evidence>
<dbReference type="PANTHER" id="PTHR36570">
    <property type="entry name" value="DISULFIDE BOND FORMATION PROTEIN B"/>
    <property type="match status" value="1"/>
</dbReference>
<dbReference type="SUPFAM" id="SSF158442">
    <property type="entry name" value="DsbB-like"/>
    <property type="match status" value="1"/>
</dbReference>
<dbReference type="Gene3D" id="1.20.1550.10">
    <property type="entry name" value="DsbB-like"/>
    <property type="match status" value="1"/>
</dbReference>
<dbReference type="OrthoDB" id="3711263at2"/>
<dbReference type="GO" id="GO:0015035">
    <property type="term" value="F:protein-disulfide reductase activity"/>
    <property type="evidence" value="ECO:0007669"/>
    <property type="project" value="InterPro"/>
</dbReference>
<dbReference type="GO" id="GO:0005886">
    <property type="term" value="C:plasma membrane"/>
    <property type="evidence" value="ECO:0007669"/>
    <property type="project" value="UniProtKB-SubCell"/>
</dbReference>
<keyword evidence="7" id="KW-0676">Redox-active center</keyword>
<evidence type="ECO:0000256" key="6">
    <source>
        <dbReference type="ARBA" id="ARBA00023136"/>
    </source>
</evidence>
<dbReference type="AlphaFoldDB" id="A0A656HIL9"/>
<feature type="transmembrane region" description="Helical" evidence="8">
    <location>
        <begin position="40"/>
        <end position="61"/>
    </location>
</feature>
<accession>A0A656HIL9</accession>
<evidence type="ECO:0000313" key="9">
    <source>
        <dbReference type="EMBL" id="EIJ34855.1"/>
    </source>
</evidence>
<organism evidence="9 10">
    <name type="scientific">Thiothrix nivea (strain ATCC 35100 / DSM 5205 / JP2)</name>
    <dbReference type="NCBI Taxonomy" id="870187"/>
    <lineage>
        <taxon>Bacteria</taxon>
        <taxon>Pseudomonadati</taxon>
        <taxon>Pseudomonadota</taxon>
        <taxon>Gammaproteobacteria</taxon>
        <taxon>Thiotrichales</taxon>
        <taxon>Thiotrichaceae</taxon>
        <taxon>Thiothrix</taxon>
    </lineage>
</organism>
<dbReference type="EMBL" id="JH651384">
    <property type="protein sequence ID" value="EIJ34855.1"/>
    <property type="molecule type" value="Genomic_DNA"/>
</dbReference>
<keyword evidence="5 8" id="KW-1133">Transmembrane helix</keyword>
<comment type="subcellular location">
    <subcellularLocation>
        <location evidence="1">Cell membrane</location>
        <topology evidence="1">Multi-pass membrane protein</topology>
    </subcellularLocation>
</comment>
<dbReference type="InterPro" id="IPR050183">
    <property type="entry name" value="DsbB"/>
</dbReference>
<evidence type="ECO:0000256" key="3">
    <source>
        <dbReference type="ARBA" id="ARBA00022692"/>
    </source>
</evidence>
<keyword evidence="4" id="KW-0813">Transport</keyword>
<reference evidence="10" key="1">
    <citation type="journal article" date="2011" name="Stand. Genomic Sci.">
        <title>Genome sequence of the filamentous, gliding Thiothrix nivea neotype strain (JP2(T)).</title>
        <authorList>
            <person name="Lapidus A."/>
            <person name="Nolan M."/>
            <person name="Lucas S."/>
            <person name="Glavina Del Rio T."/>
            <person name="Tice H."/>
            <person name="Cheng J.F."/>
            <person name="Tapia R."/>
            <person name="Han C."/>
            <person name="Goodwin L."/>
            <person name="Pitluck S."/>
            <person name="Liolios K."/>
            <person name="Pagani I."/>
            <person name="Ivanova N."/>
            <person name="Huntemann M."/>
            <person name="Mavromatis K."/>
            <person name="Mikhailova N."/>
            <person name="Pati A."/>
            <person name="Chen A."/>
            <person name="Palaniappan K."/>
            <person name="Land M."/>
            <person name="Brambilla E.M."/>
            <person name="Rohde M."/>
            <person name="Abt B."/>
            <person name="Verbarg S."/>
            <person name="Goker M."/>
            <person name="Bristow J."/>
            <person name="Eisen J.A."/>
            <person name="Markowitz V."/>
            <person name="Hugenholtz P."/>
            <person name="Kyrpides N.C."/>
            <person name="Klenk H.P."/>
            <person name="Woyke T."/>
        </authorList>
    </citation>
    <scope>NUCLEOTIDE SEQUENCE [LARGE SCALE GENOMIC DNA]</scope>
    <source>
        <strain evidence="10">ATCC 35100 / DSM 5205 / JP2</strain>
    </source>
</reference>
<dbReference type="Pfam" id="PF02600">
    <property type="entry name" value="DsbB"/>
    <property type="match status" value="1"/>
</dbReference>
<dbReference type="GO" id="GO:0006457">
    <property type="term" value="P:protein folding"/>
    <property type="evidence" value="ECO:0007669"/>
    <property type="project" value="InterPro"/>
</dbReference>
<dbReference type="InterPro" id="IPR023380">
    <property type="entry name" value="DsbB-like_sf"/>
</dbReference>
<evidence type="ECO:0000313" key="10">
    <source>
        <dbReference type="Proteomes" id="UP000005317"/>
    </source>
</evidence>
<dbReference type="Proteomes" id="UP000005317">
    <property type="component" value="Unassembled WGS sequence"/>
</dbReference>
<gene>
    <name evidence="9" type="ORF">Thini_2300</name>
</gene>
<keyword evidence="2" id="KW-1003">Cell membrane</keyword>
<keyword evidence="3 8" id="KW-0812">Transmembrane</keyword>
<feature type="transmembrane region" description="Helical" evidence="8">
    <location>
        <begin position="7"/>
        <end position="28"/>
    </location>
</feature>
<keyword evidence="6 8" id="KW-0472">Membrane</keyword>
<evidence type="ECO:0000256" key="7">
    <source>
        <dbReference type="ARBA" id="ARBA00023284"/>
    </source>
</evidence>